<dbReference type="Pfam" id="PF01751">
    <property type="entry name" value="Toprim"/>
    <property type="match status" value="1"/>
</dbReference>
<dbReference type="PRINTS" id="PR00417">
    <property type="entry name" value="PRTPISMRASEI"/>
</dbReference>
<sequence>MRLFIAEKPDLAKAIAEALSGEYNKNLNKNCGYTQRGDDIITWAFGHIMELLEPHEYDEKYKKWSFESLPIIIKDFKHKPIKDKEKQLKIIVNLINDKKVKEIIHCGDADDEGQILIDEILLYSKTTKPVMRCLINDITPQAIKQEIAKMRPNTEFKAMSERGFARSFADWIVGLNLTRAYTIANREKTNTNELISVGRVQTPILGLIVQRDFENDTHKSITYYTINAIFNIKDININTTLKTEEKILDINLANKIKKYCEDKKARLYLSSQNKKEYPPLPYNLLILQSEASKIFGFSAKKTLEITQSLREKHKAISYNRSDCQYIPENIYKEADKIIDSLKENFKEDIGQENANLSIKSNAFDDSKLSAHYAIIPTNTRLNLTNLSQEEKDIYTLICKRFLMQFYEPREYTSHSLKFKIDEYEFLTNVNKTTKAGFSKFFSKVDTDEEKEADFDISKLNDNDLANIEQINIKELQTKPKPRYTMSSLLKDLNSVAKYVKDERIKKLLLEKDKDKKGESGGIGTPATRSEMIEKLVKQSYIEISSKQNIKSTQKGKELIKAVGSLLANPDMTALWFEYQKAIELGKATKEDFLNSVYKTVSTEIEKIKKQGFALSETTKIKKWI</sequence>
<comment type="similarity">
    <text evidence="2">Belongs to the type IA topoisomerase family.</text>
</comment>
<dbReference type="PROSITE" id="PS50880">
    <property type="entry name" value="TOPRIM"/>
    <property type="match status" value="1"/>
</dbReference>
<dbReference type="KEGG" id="cavi:CAV_1115"/>
<keyword evidence="7 14" id="KW-0413">Isomerase</keyword>
<proteinExistence type="inferred from homology"/>
<keyword evidence="6" id="KW-0238">DNA-binding</keyword>
<dbReference type="InterPro" id="IPR000380">
    <property type="entry name" value="Topo_IA"/>
</dbReference>
<dbReference type="GO" id="GO:0043597">
    <property type="term" value="C:cytoplasmic replication fork"/>
    <property type="evidence" value="ECO:0007669"/>
    <property type="project" value="TreeGrafter"/>
</dbReference>
<dbReference type="Gene3D" id="1.10.460.10">
    <property type="entry name" value="Topoisomerase I, domain 2"/>
    <property type="match status" value="1"/>
</dbReference>
<dbReference type="CDD" id="cd03362">
    <property type="entry name" value="TOPRIM_TopoIA_TopoIII"/>
    <property type="match status" value="1"/>
</dbReference>
<dbReference type="GO" id="GO:0006265">
    <property type="term" value="P:DNA topological change"/>
    <property type="evidence" value="ECO:0007669"/>
    <property type="project" value="InterPro"/>
</dbReference>
<dbReference type="GO" id="GO:0046872">
    <property type="term" value="F:metal ion binding"/>
    <property type="evidence" value="ECO:0007669"/>
    <property type="project" value="UniProtKB-KW"/>
</dbReference>
<dbReference type="EC" id="5.6.2.1" evidence="3"/>
<gene>
    <name evidence="14" type="ORF">CAV_1115</name>
</gene>
<dbReference type="NCBIfam" id="NF005829">
    <property type="entry name" value="PRK07726.1"/>
    <property type="match status" value="1"/>
</dbReference>
<dbReference type="GO" id="GO:0006281">
    <property type="term" value="P:DNA repair"/>
    <property type="evidence" value="ECO:0007669"/>
    <property type="project" value="TreeGrafter"/>
</dbReference>
<feature type="domain" description="Toprim" evidence="12">
    <location>
        <begin position="1"/>
        <end position="148"/>
    </location>
</feature>
<dbReference type="InterPro" id="IPR003602">
    <property type="entry name" value="Topo_IA_DNA-bd_dom"/>
</dbReference>
<dbReference type="InterPro" id="IPR034144">
    <property type="entry name" value="TOPRIM_TopoIII"/>
</dbReference>
<dbReference type="OrthoDB" id="9804262at2"/>
<dbReference type="InterPro" id="IPR013825">
    <property type="entry name" value="Topo_IA_cen_sub2"/>
</dbReference>
<dbReference type="SMART" id="SM00437">
    <property type="entry name" value="TOP1Ac"/>
    <property type="match status" value="1"/>
</dbReference>
<comment type="catalytic activity">
    <reaction evidence="1">
        <text>ATP-independent breakage of single-stranded DNA, followed by passage and rejoining.</text>
        <dbReference type="EC" id="5.6.2.1"/>
    </reaction>
</comment>
<dbReference type="SMART" id="SM00436">
    <property type="entry name" value="TOP1Bc"/>
    <property type="match status" value="1"/>
</dbReference>
<dbReference type="InterPro" id="IPR005738">
    <property type="entry name" value="TopoIII"/>
</dbReference>
<evidence type="ECO:0000256" key="2">
    <source>
        <dbReference type="ARBA" id="ARBA00009446"/>
    </source>
</evidence>
<dbReference type="InterPro" id="IPR013826">
    <property type="entry name" value="Topo_IA_cen_sub3"/>
</dbReference>
<evidence type="ECO:0000256" key="10">
    <source>
        <dbReference type="ARBA" id="ARBA00032235"/>
    </source>
</evidence>
<evidence type="ECO:0000256" key="5">
    <source>
        <dbReference type="ARBA" id="ARBA00023029"/>
    </source>
</evidence>
<dbReference type="InterPro" id="IPR013497">
    <property type="entry name" value="Topo_IA_cen"/>
</dbReference>
<evidence type="ECO:0000259" key="13">
    <source>
        <dbReference type="PROSITE" id="PS52039"/>
    </source>
</evidence>
<accession>A0A222MYD1</accession>
<dbReference type="InterPro" id="IPR023405">
    <property type="entry name" value="Topo_IA_core_domain"/>
</dbReference>
<dbReference type="EMBL" id="CP022347">
    <property type="protein sequence ID" value="ASQ30748.1"/>
    <property type="molecule type" value="Genomic_DNA"/>
</dbReference>
<dbReference type="InterPro" id="IPR013824">
    <property type="entry name" value="Topo_IA_cen_sub1"/>
</dbReference>
<evidence type="ECO:0000256" key="11">
    <source>
        <dbReference type="ARBA" id="ARBA00032877"/>
    </source>
</evidence>
<organism evidence="14 15">
    <name type="scientific">Campylobacter avium LMG 24591</name>
    <dbReference type="NCBI Taxonomy" id="522484"/>
    <lineage>
        <taxon>Bacteria</taxon>
        <taxon>Pseudomonadati</taxon>
        <taxon>Campylobacterota</taxon>
        <taxon>Epsilonproteobacteria</taxon>
        <taxon>Campylobacterales</taxon>
        <taxon>Campylobacteraceae</taxon>
        <taxon>Campylobacter</taxon>
    </lineage>
</organism>
<evidence type="ECO:0000256" key="6">
    <source>
        <dbReference type="ARBA" id="ARBA00023125"/>
    </source>
</evidence>
<dbReference type="InterPro" id="IPR006171">
    <property type="entry name" value="TOPRIM_dom"/>
</dbReference>
<dbReference type="Gene3D" id="1.10.290.10">
    <property type="entry name" value="Topoisomerase I, domain 4"/>
    <property type="match status" value="1"/>
</dbReference>
<evidence type="ECO:0000313" key="14">
    <source>
        <dbReference type="EMBL" id="ASQ30748.1"/>
    </source>
</evidence>
<dbReference type="SUPFAM" id="SSF56712">
    <property type="entry name" value="Prokaryotic type I DNA topoisomerase"/>
    <property type="match status" value="1"/>
</dbReference>
<name>A0A222MYD1_9BACT</name>
<dbReference type="SMART" id="SM00493">
    <property type="entry name" value="TOPRIM"/>
    <property type="match status" value="1"/>
</dbReference>
<dbReference type="GO" id="GO:0003917">
    <property type="term" value="F:DNA topoisomerase type I (single strand cut, ATP-independent) activity"/>
    <property type="evidence" value="ECO:0007669"/>
    <property type="project" value="UniProtKB-EC"/>
</dbReference>
<dbReference type="Gene3D" id="2.70.20.10">
    <property type="entry name" value="Topoisomerase I, domain 3"/>
    <property type="match status" value="1"/>
</dbReference>
<dbReference type="GO" id="GO:0003677">
    <property type="term" value="F:DNA binding"/>
    <property type="evidence" value="ECO:0007669"/>
    <property type="project" value="UniProtKB-KW"/>
</dbReference>
<evidence type="ECO:0000256" key="3">
    <source>
        <dbReference type="ARBA" id="ARBA00012891"/>
    </source>
</evidence>
<dbReference type="AlphaFoldDB" id="A0A222MYD1"/>
<dbReference type="PANTHER" id="PTHR11390">
    <property type="entry name" value="PROKARYOTIC DNA TOPOISOMERASE"/>
    <property type="match status" value="1"/>
</dbReference>
<dbReference type="PANTHER" id="PTHR11390:SF21">
    <property type="entry name" value="DNA TOPOISOMERASE 3-ALPHA"/>
    <property type="match status" value="1"/>
</dbReference>
<dbReference type="Pfam" id="PF01131">
    <property type="entry name" value="Topoisom_bac"/>
    <property type="match status" value="1"/>
</dbReference>
<dbReference type="RefSeq" id="WP_094325555.1">
    <property type="nucleotide sequence ID" value="NZ_CP022347.1"/>
</dbReference>
<evidence type="ECO:0000256" key="7">
    <source>
        <dbReference type="ARBA" id="ARBA00023235"/>
    </source>
</evidence>
<evidence type="ECO:0000256" key="1">
    <source>
        <dbReference type="ARBA" id="ARBA00000213"/>
    </source>
</evidence>
<dbReference type="NCBIfam" id="TIGR01056">
    <property type="entry name" value="topB"/>
    <property type="match status" value="1"/>
</dbReference>
<evidence type="ECO:0000256" key="4">
    <source>
        <dbReference type="ARBA" id="ARBA00022723"/>
    </source>
</evidence>
<keyword evidence="5" id="KW-0799">Topoisomerase</keyword>
<protein>
    <recommendedName>
        <fullName evidence="3">DNA topoisomerase</fullName>
        <ecNumber evidence="3">5.6.2.1</ecNumber>
    </recommendedName>
    <alternativeName>
        <fullName evidence="11">Omega-protein</fullName>
    </alternativeName>
    <alternativeName>
        <fullName evidence="10">Relaxing enzyme</fullName>
    </alternativeName>
    <alternativeName>
        <fullName evidence="8">Swivelase</fullName>
    </alternativeName>
    <alternativeName>
        <fullName evidence="9">Untwisting enzyme</fullName>
    </alternativeName>
</protein>
<dbReference type="PROSITE" id="PS52039">
    <property type="entry name" value="TOPO_IA_2"/>
    <property type="match status" value="1"/>
</dbReference>
<dbReference type="Gene3D" id="3.40.50.140">
    <property type="match status" value="1"/>
</dbReference>
<evidence type="ECO:0000256" key="9">
    <source>
        <dbReference type="ARBA" id="ARBA00031985"/>
    </source>
</evidence>
<dbReference type="GO" id="GO:0006310">
    <property type="term" value="P:DNA recombination"/>
    <property type="evidence" value="ECO:0007669"/>
    <property type="project" value="TreeGrafter"/>
</dbReference>
<keyword evidence="4" id="KW-0479">Metal-binding</keyword>
<keyword evidence="15" id="KW-1185">Reference proteome</keyword>
<reference evidence="14 15" key="1">
    <citation type="submission" date="2017-07" db="EMBL/GenBank/DDBJ databases">
        <title>Analysis of two Campylobacter avium genomes and identification of a novel hippuricase gene.</title>
        <authorList>
            <person name="Miller W.G."/>
            <person name="Chapman M.H."/>
            <person name="Yee E."/>
            <person name="Revez J."/>
            <person name="Bono J.L."/>
            <person name="Rossi M."/>
        </authorList>
    </citation>
    <scope>NUCLEOTIDE SEQUENCE [LARGE SCALE GENOMIC DNA]</scope>
    <source>
        <strain evidence="14 15">LMG 24591</strain>
    </source>
</reference>
<evidence type="ECO:0000313" key="15">
    <source>
        <dbReference type="Proteomes" id="UP000201169"/>
    </source>
</evidence>
<evidence type="ECO:0000256" key="8">
    <source>
        <dbReference type="ARBA" id="ARBA00030003"/>
    </source>
</evidence>
<evidence type="ECO:0000259" key="12">
    <source>
        <dbReference type="PROSITE" id="PS50880"/>
    </source>
</evidence>
<feature type="domain" description="Topo IA-type catalytic" evidence="13">
    <location>
        <begin position="156"/>
        <end position="605"/>
    </location>
</feature>
<dbReference type="Proteomes" id="UP000201169">
    <property type="component" value="Chromosome"/>
</dbReference>
<dbReference type="InterPro" id="IPR003601">
    <property type="entry name" value="Topo_IA_2"/>
</dbReference>